<accession>A0A6V1VRW6</accession>
<dbReference type="InterPro" id="IPR036871">
    <property type="entry name" value="PX_dom_sf"/>
</dbReference>
<gene>
    <name evidence="1" type="ORF">HAKA00212_LOCUS23137</name>
</gene>
<sequence length="414" mass="45814">MYNPYVGTRIEKGESPSVAQEAPLLFDGILANLPKLSISPTSVGELSQIAQGVKLPCQVSSELKPSSNLSAFKSQKFRPFHRQSLFVKVLSAKLDLAAMGKNRSYMKYKLRITSSGRQYTAWRNHCEVMKMARRLRESGYKLPIDPPEMSSLFSFNRTCTTSYRERPQCTCKSKSPSHDVIVSLYQGSMAEHECSCPCQKSAASTPSRRDSGPNYDFIEESRVSMEEFLQELFTRFDFLEFHCDVQQFIWEPLMPKGSLGSIAELQEEMDEAVLCEEPITEDFHSDLVLPLAVPLPDISVPKAQAVVPPVPFAPIDTVEKCTGQEDAGCLAEVVMNMEDLVRKGKKFLSDAQCVKSSDLLATPVAVQPALLQKTVGVGAVAPVVKTAPPSPEIEPRTPPASASSHFEDFSFVFL</sequence>
<organism evidence="1">
    <name type="scientific">Heterosigma akashiwo</name>
    <name type="common">Chromophytic alga</name>
    <name type="synonym">Heterosigma carterae</name>
    <dbReference type="NCBI Taxonomy" id="2829"/>
    <lineage>
        <taxon>Eukaryota</taxon>
        <taxon>Sar</taxon>
        <taxon>Stramenopiles</taxon>
        <taxon>Ochrophyta</taxon>
        <taxon>Raphidophyceae</taxon>
        <taxon>Chattonellales</taxon>
        <taxon>Chattonellaceae</taxon>
        <taxon>Heterosigma</taxon>
    </lineage>
</organism>
<dbReference type="AlphaFoldDB" id="A0A6V1VRW6"/>
<dbReference type="EMBL" id="HBIU01052338">
    <property type="protein sequence ID" value="CAE0645530.1"/>
    <property type="molecule type" value="Transcribed_RNA"/>
</dbReference>
<name>A0A6V1VRW6_HETAK</name>
<reference evidence="1" key="1">
    <citation type="submission" date="2021-01" db="EMBL/GenBank/DDBJ databases">
        <authorList>
            <person name="Corre E."/>
            <person name="Pelletier E."/>
            <person name="Niang G."/>
            <person name="Scheremetjew M."/>
            <person name="Finn R."/>
            <person name="Kale V."/>
            <person name="Holt S."/>
            <person name="Cochrane G."/>
            <person name="Meng A."/>
            <person name="Brown T."/>
            <person name="Cohen L."/>
        </authorList>
    </citation>
    <scope>NUCLEOTIDE SEQUENCE</scope>
    <source>
        <strain evidence="1">CCMP3107</strain>
    </source>
</reference>
<proteinExistence type="predicted"/>
<evidence type="ECO:0000313" key="1">
    <source>
        <dbReference type="EMBL" id="CAE0645530.1"/>
    </source>
</evidence>
<protein>
    <submittedName>
        <fullName evidence="1">Uncharacterized protein</fullName>
    </submittedName>
</protein>
<dbReference type="Gene3D" id="3.30.1520.10">
    <property type="entry name" value="Phox-like domain"/>
    <property type="match status" value="1"/>
</dbReference>
<dbReference type="GO" id="GO:0035091">
    <property type="term" value="F:phosphatidylinositol binding"/>
    <property type="evidence" value="ECO:0007669"/>
    <property type="project" value="InterPro"/>
</dbReference>